<keyword evidence="6" id="KW-0560">Oxidoreductase</keyword>
<feature type="binding site" evidence="6">
    <location>
        <position position="234"/>
    </location>
    <ligand>
        <name>(2E)-4-hydroxy-3-methylbut-2-enyl diphosphate</name>
        <dbReference type="ChEBI" id="CHEBI:128753"/>
    </ligand>
</feature>
<comment type="pathway">
    <text evidence="6">Isoprenoid biosynthesis; isopentenyl diphosphate biosynthesis via DXP pathway; isopentenyl diphosphate from 1-deoxy-D-xylulose 5-phosphate: step 6/6.</text>
</comment>
<dbReference type="Gene3D" id="2.40.50.140">
    <property type="entry name" value="Nucleic acid-binding proteins"/>
    <property type="match status" value="3"/>
</dbReference>
<dbReference type="GO" id="GO:0016114">
    <property type="term" value="P:terpenoid biosynthetic process"/>
    <property type="evidence" value="ECO:0007669"/>
    <property type="project" value="UniProtKB-UniRule"/>
</dbReference>
<dbReference type="NCBIfam" id="NF002187">
    <property type="entry name" value="PRK01045.1-1"/>
    <property type="match status" value="1"/>
</dbReference>
<feature type="active site" description="Proton donor" evidence="6">
    <location>
        <position position="141"/>
    </location>
</feature>
<feature type="binding site" evidence="6">
    <location>
        <position position="234"/>
    </location>
    <ligand>
        <name>isopentenyl diphosphate</name>
        <dbReference type="ChEBI" id="CHEBI:128769"/>
    </ligand>
</feature>
<dbReference type="UniPathway" id="UPA00059">
    <property type="reaction ID" value="UER00105"/>
</dbReference>
<evidence type="ECO:0000259" key="7">
    <source>
        <dbReference type="PROSITE" id="PS50126"/>
    </source>
</evidence>
<dbReference type="CDD" id="cd13944">
    <property type="entry name" value="lytB_ispH"/>
    <property type="match status" value="1"/>
</dbReference>
<feature type="binding site" evidence="6">
    <location>
        <position position="89"/>
    </location>
    <ligand>
        <name>isopentenyl diphosphate</name>
        <dbReference type="ChEBI" id="CHEBI:128769"/>
    </ligand>
</feature>
<keyword evidence="1 6" id="KW-0004">4Fe-4S</keyword>
<comment type="function">
    <text evidence="6">Catalyzes the conversion of 1-hydroxy-2-methyl-2-(E)-butenyl 4-diphosphate (HMBPP) into a mixture of isopentenyl diphosphate (IPP) and dimethylallyl diphosphate (DMAPP). Acts in the terminal step of the DOXP/MEP pathway for isoprenoid precursor biosynthesis.</text>
</comment>
<feature type="binding site" evidence="6">
    <location>
        <position position="278"/>
    </location>
    <ligand>
        <name>isopentenyl diphosphate</name>
        <dbReference type="ChEBI" id="CHEBI:128769"/>
    </ligand>
</feature>
<dbReference type="Pfam" id="PF00575">
    <property type="entry name" value="S1"/>
    <property type="match status" value="4"/>
</dbReference>
<dbReference type="InterPro" id="IPR003029">
    <property type="entry name" value="S1_domain"/>
</dbReference>
<dbReference type="InterPro" id="IPR035104">
    <property type="entry name" value="Ribosomal_protein_S1-like"/>
</dbReference>
<feature type="binding site" evidence="6">
    <location>
        <position position="235"/>
    </location>
    <ligand>
        <name>dimethylallyl diphosphate</name>
        <dbReference type="ChEBI" id="CHEBI:57623"/>
    </ligand>
</feature>
<dbReference type="FunFam" id="2.40.50.140:FF:000103">
    <property type="entry name" value="protein RRP5 homolog"/>
    <property type="match status" value="1"/>
</dbReference>
<dbReference type="PANTHER" id="PTHR30426:SF0">
    <property type="entry name" value="4-HYDROXY-3-METHYLBUT-2-ENYL DIPHOSPHATE REDUCTASE"/>
    <property type="match status" value="1"/>
</dbReference>
<dbReference type="UniPathway" id="UPA00056">
    <property type="reaction ID" value="UER00097"/>
</dbReference>
<feature type="binding site" evidence="6">
    <location>
        <position position="278"/>
    </location>
    <ligand>
        <name>(2E)-4-hydroxy-3-methylbut-2-enyl diphosphate</name>
        <dbReference type="ChEBI" id="CHEBI:128753"/>
    </ligand>
</feature>
<evidence type="ECO:0000256" key="1">
    <source>
        <dbReference type="ARBA" id="ARBA00022485"/>
    </source>
</evidence>
<sequence length="663" mass="73379">MDLYSGSGLFMEVILAKKAGFCFGVERAVNAAFSEADKAKKENKPIYTFGPIIHNQIVVDDLKAHGADMISSVDELDKIPPSRIIIRSHGVGKDVYECITKNRHEIIDTTCPFVSNIHKIAHDTTESGADLIIIGDASHPEVIGIKGWCTKMPFIINDVSDIDELPDFKGDVTVVSQTTFNSKKFNNLVEFLQKKYYNIRVCNTICNATAERQEETKKLSSEVDVMVVIGDPSSSNTKKLYEISRQQCENTYYVQTLNDLDLTVIESASRVGITAGASTPKKIIKEVHDSMSETNEFEKLLQEEEDFSIRTGQIIDGTVIGVKPDEIIVDIHYKSEGIVTREEYSNTPNIDLTTVVKEGDPITVKVVKTNDGEGQVVLSYKRIAAEKAYAKLEEAFNNEEVLKGTVTQALNGGLSVTVDECKVFIPASLVSDAFERDLKKYEGTEVEFVLTEFNIQKRRFIGNRKKIIVEKKEALAKELFGRIEVGQTVEGTVKNVTNFGAFIDLGGADGLLHISEMSWGRVDNPKKLFNVGDKVKAFIKDINGDKIALSLKFDDQNPWLSAEEKYAVGNVVTGKVARMTDFGAFVVLEPGIDALLHVSQIALERIEKPADVLKVGDEITAKVVDFKPEEKKISLSIKAYLKDQGIEAEDSADYDDAEATDAE</sequence>
<dbReference type="HAMAP" id="MF_00191">
    <property type="entry name" value="IspH"/>
    <property type="match status" value="1"/>
</dbReference>
<dbReference type="NCBIfam" id="NF005208">
    <property type="entry name" value="PRK06676.1"/>
    <property type="match status" value="1"/>
</dbReference>
<name>A0A1T4LY44_9FIRM</name>
<feature type="domain" description="S1 motif" evidence="7">
    <location>
        <begin position="486"/>
        <end position="552"/>
    </location>
</feature>
<feature type="binding site" evidence="6">
    <location>
        <position position="206"/>
    </location>
    <ligand>
        <name>[4Fe-4S] cluster</name>
        <dbReference type="ChEBI" id="CHEBI:49883"/>
    </ligand>
</feature>
<feature type="binding site" evidence="6">
    <location>
        <position position="236"/>
    </location>
    <ligand>
        <name>(2E)-4-hydroxy-3-methylbut-2-enyl diphosphate</name>
        <dbReference type="ChEBI" id="CHEBI:128753"/>
    </ligand>
</feature>
<evidence type="ECO:0000256" key="2">
    <source>
        <dbReference type="ARBA" id="ARBA00022723"/>
    </source>
</evidence>
<dbReference type="Pfam" id="PF02401">
    <property type="entry name" value="LYTB"/>
    <property type="match status" value="1"/>
</dbReference>
<feature type="binding site" evidence="6">
    <location>
        <position position="236"/>
    </location>
    <ligand>
        <name>dimethylallyl diphosphate</name>
        <dbReference type="ChEBI" id="CHEBI:57623"/>
    </ligand>
</feature>
<keyword evidence="4 6" id="KW-0411">Iron-sulfur</keyword>
<dbReference type="CDD" id="cd04465">
    <property type="entry name" value="S1_RPS1_repeat_ec2_hs2"/>
    <property type="match status" value="1"/>
</dbReference>
<dbReference type="Gene3D" id="3.40.50.11270">
    <property type="match status" value="1"/>
</dbReference>
<comment type="similarity">
    <text evidence="6">Belongs to the IspH family.</text>
</comment>
<feature type="binding site" evidence="6">
    <location>
        <position position="235"/>
    </location>
    <ligand>
        <name>isopentenyl diphosphate</name>
        <dbReference type="ChEBI" id="CHEBI:128769"/>
    </ligand>
</feature>
<proteinExistence type="inferred from homology"/>
<dbReference type="EC" id="1.17.7.4" evidence="6"/>
<feature type="domain" description="S1 motif" evidence="7">
    <location>
        <begin position="569"/>
        <end position="638"/>
    </location>
</feature>
<keyword evidence="6" id="KW-0414">Isoprene biosynthesis</keyword>
<dbReference type="PROSITE" id="PS50126">
    <property type="entry name" value="S1"/>
    <property type="match status" value="4"/>
</dbReference>
<feature type="binding site" evidence="6">
    <location>
        <position position="54"/>
    </location>
    <ligand>
        <name>(2E)-4-hydroxy-3-methylbut-2-enyl diphosphate</name>
        <dbReference type="ChEBI" id="CHEBI:128753"/>
    </ligand>
</feature>
<feature type="binding site" evidence="6">
    <location>
        <position position="54"/>
    </location>
    <ligand>
        <name>isopentenyl diphosphate</name>
        <dbReference type="ChEBI" id="CHEBI:128769"/>
    </ligand>
</feature>
<evidence type="ECO:0000256" key="4">
    <source>
        <dbReference type="ARBA" id="ARBA00023014"/>
    </source>
</evidence>
<feature type="binding site" evidence="6">
    <location>
        <position position="178"/>
    </location>
    <ligand>
        <name>(2E)-4-hydroxy-3-methylbut-2-enyl diphosphate</name>
        <dbReference type="ChEBI" id="CHEBI:128753"/>
    </ligand>
</feature>
<comment type="catalytic activity">
    <reaction evidence="6">
        <text>dimethylallyl diphosphate + 2 oxidized [2Fe-2S]-[ferredoxin] + H2O = (2E)-4-hydroxy-3-methylbut-2-enyl diphosphate + 2 reduced [2Fe-2S]-[ferredoxin] + 2 H(+)</text>
        <dbReference type="Rhea" id="RHEA:24825"/>
        <dbReference type="Rhea" id="RHEA-COMP:10000"/>
        <dbReference type="Rhea" id="RHEA-COMP:10001"/>
        <dbReference type="ChEBI" id="CHEBI:15377"/>
        <dbReference type="ChEBI" id="CHEBI:15378"/>
        <dbReference type="ChEBI" id="CHEBI:33737"/>
        <dbReference type="ChEBI" id="CHEBI:33738"/>
        <dbReference type="ChEBI" id="CHEBI:57623"/>
        <dbReference type="ChEBI" id="CHEBI:128753"/>
        <dbReference type="EC" id="1.17.7.4"/>
    </reaction>
</comment>
<feature type="binding site" evidence="6">
    <location>
        <position position="235"/>
    </location>
    <ligand>
        <name>(2E)-4-hydroxy-3-methylbut-2-enyl diphosphate</name>
        <dbReference type="ChEBI" id="CHEBI:128753"/>
    </ligand>
</feature>
<comment type="catalytic activity">
    <reaction evidence="6">
        <text>isopentenyl diphosphate + 2 oxidized [2Fe-2S]-[ferredoxin] + H2O = (2E)-4-hydroxy-3-methylbut-2-enyl diphosphate + 2 reduced [2Fe-2S]-[ferredoxin] + 2 H(+)</text>
        <dbReference type="Rhea" id="RHEA:24488"/>
        <dbReference type="Rhea" id="RHEA-COMP:10000"/>
        <dbReference type="Rhea" id="RHEA-COMP:10001"/>
        <dbReference type="ChEBI" id="CHEBI:15377"/>
        <dbReference type="ChEBI" id="CHEBI:15378"/>
        <dbReference type="ChEBI" id="CHEBI:33737"/>
        <dbReference type="ChEBI" id="CHEBI:33738"/>
        <dbReference type="ChEBI" id="CHEBI:128753"/>
        <dbReference type="ChEBI" id="CHEBI:128769"/>
        <dbReference type="EC" id="1.17.7.4"/>
    </reaction>
</comment>
<dbReference type="PANTHER" id="PTHR30426">
    <property type="entry name" value="4-HYDROXY-3-METHYLBUT-2-ENYL DIPHOSPHATE REDUCTASE"/>
    <property type="match status" value="1"/>
</dbReference>
<reference evidence="8 9" key="1">
    <citation type="submission" date="2017-02" db="EMBL/GenBank/DDBJ databases">
        <authorList>
            <person name="Peterson S.W."/>
        </authorList>
    </citation>
    <scope>NUCLEOTIDE SEQUENCE [LARGE SCALE GENOMIC DNA]</scope>
    <source>
        <strain evidence="8 9">ATCC 17233</strain>
    </source>
</reference>
<dbReference type="Proteomes" id="UP000189857">
    <property type="component" value="Unassembled WGS sequence"/>
</dbReference>
<dbReference type="EMBL" id="FUXA01000006">
    <property type="protein sequence ID" value="SJZ59448.1"/>
    <property type="molecule type" value="Genomic_DNA"/>
</dbReference>
<feature type="binding site" evidence="6">
    <location>
        <position position="139"/>
    </location>
    <ligand>
        <name>isopentenyl diphosphate</name>
        <dbReference type="ChEBI" id="CHEBI:128769"/>
    </ligand>
</feature>
<evidence type="ECO:0000313" key="9">
    <source>
        <dbReference type="Proteomes" id="UP000189857"/>
    </source>
</evidence>
<dbReference type="PRINTS" id="PR00681">
    <property type="entry name" value="RIBOSOMALS1"/>
</dbReference>
<evidence type="ECO:0000313" key="8">
    <source>
        <dbReference type="EMBL" id="SJZ59448.1"/>
    </source>
</evidence>
<dbReference type="CDD" id="cd05688">
    <property type="entry name" value="S1_RPS1_repeat_ec3"/>
    <property type="match status" value="1"/>
</dbReference>
<organism evidence="8 9">
    <name type="scientific">Eubacterium ruminantium</name>
    <dbReference type="NCBI Taxonomy" id="42322"/>
    <lineage>
        <taxon>Bacteria</taxon>
        <taxon>Bacillati</taxon>
        <taxon>Bacillota</taxon>
        <taxon>Clostridia</taxon>
        <taxon>Eubacteriales</taxon>
        <taxon>Eubacteriaceae</taxon>
        <taxon>Eubacterium</taxon>
    </lineage>
</organism>
<feature type="binding site" evidence="6">
    <location>
        <position position="89"/>
    </location>
    <ligand>
        <name>(2E)-4-hydroxy-3-methylbut-2-enyl diphosphate</name>
        <dbReference type="ChEBI" id="CHEBI:128753"/>
    </ligand>
</feature>
<gene>
    <name evidence="6" type="primary">ispH</name>
    <name evidence="8" type="ORF">SAMN02745110_00993</name>
</gene>
<feature type="binding site" evidence="6">
    <location>
        <position position="111"/>
    </location>
    <ligand>
        <name>[4Fe-4S] cluster</name>
        <dbReference type="ChEBI" id="CHEBI:49883"/>
    </ligand>
</feature>
<feature type="domain" description="S1 motif" evidence="7">
    <location>
        <begin position="399"/>
        <end position="465"/>
    </location>
</feature>
<feature type="binding site" evidence="6">
    <location>
        <position position="22"/>
    </location>
    <ligand>
        <name>[4Fe-4S] cluster</name>
        <dbReference type="ChEBI" id="CHEBI:49883"/>
    </ligand>
</feature>
<dbReference type="GO" id="GO:0051539">
    <property type="term" value="F:4 iron, 4 sulfur cluster binding"/>
    <property type="evidence" value="ECO:0007669"/>
    <property type="project" value="UniProtKB-UniRule"/>
</dbReference>
<comment type="function">
    <text evidence="5">Binds mRNA; thus facilitating recognition of the initiation point. It is needed to translate mRNA with a short Shine-Dalgarno (SD) purine-rich sequence.</text>
</comment>
<dbReference type="GO" id="GO:0003676">
    <property type="term" value="F:nucleic acid binding"/>
    <property type="evidence" value="ECO:0007669"/>
    <property type="project" value="InterPro"/>
</dbReference>
<protein>
    <recommendedName>
        <fullName evidence="6">4-hydroxy-3-methylbut-2-enyl diphosphate reductase</fullName>
        <shortName evidence="6">HMBPP reductase</shortName>
        <ecNumber evidence="6">1.17.7.4</ecNumber>
    </recommendedName>
</protein>
<evidence type="ECO:0000256" key="6">
    <source>
        <dbReference type="HAMAP-Rule" id="MF_00191"/>
    </source>
</evidence>
<feature type="binding site" evidence="6">
    <location>
        <position position="139"/>
    </location>
    <ligand>
        <name>dimethylallyl diphosphate</name>
        <dbReference type="ChEBI" id="CHEBI:57623"/>
    </ligand>
</feature>
<dbReference type="GO" id="GO:0051745">
    <property type="term" value="F:4-hydroxy-3-methylbut-2-enyl diphosphate reductase activity"/>
    <property type="evidence" value="ECO:0007669"/>
    <property type="project" value="UniProtKB-UniRule"/>
</dbReference>
<dbReference type="SMART" id="SM00316">
    <property type="entry name" value="S1"/>
    <property type="match status" value="4"/>
</dbReference>
<dbReference type="CDD" id="cd05687">
    <property type="entry name" value="S1_RPS1_repeat_ec1_hs1"/>
    <property type="match status" value="1"/>
</dbReference>
<dbReference type="SUPFAM" id="SSF50249">
    <property type="entry name" value="Nucleic acid-binding proteins"/>
    <property type="match status" value="4"/>
</dbReference>
<accession>A0A1T4LY44</accession>
<dbReference type="Gene3D" id="3.40.1010.20">
    <property type="entry name" value="4-hydroxy-3-methylbut-2-enyl diphosphate reductase, catalytic domain"/>
    <property type="match status" value="2"/>
</dbReference>
<dbReference type="InterPro" id="IPR012340">
    <property type="entry name" value="NA-bd_OB-fold"/>
</dbReference>
<feature type="binding site" evidence="6">
    <location>
        <position position="139"/>
    </location>
    <ligand>
        <name>(2E)-4-hydroxy-3-methylbut-2-enyl diphosphate</name>
        <dbReference type="ChEBI" id="CHEBI:128753"/>
    </ligand>
</feature>
<dbReference type="AlphaFoldDB" id="A0A1T4LY44"/>
<comment type="pathway">
    <text evidence="6">Isoprenoid biosynthesis; dimethylallyl diphosphate biosynthesis; dimethylallyl diphosphate from (2E)-4-hydroxy-3-methylbutenyl diphosphate: step 1/1.</text>
</comment>
<feature type="binding site" evidence="6">
    <location>
        <position position="278"/>
    </location>
    <ligand>
        <name>dimethylallyl diphosphate</name>
        <dbReference type="ChEBI" id="CHEBI:57623"/>
    </ligand>
</feature>
<evidence type="ECO:0000256" key="3">
    <source>
        <dbReference type="ARBA" id="ARBA00023004"/>
    </source>
</evidence>
<keyword evidence="2 6" id="KW-0479">Metal-binding</keyword>
<feature type="binding site" evidence="6">
    <location>
        <position position="236"/>
    </location>
    <ligand>
        <name>isopentenyl diphosphate</name>
        <dbReference type="ChEBI" id="CHEBI:128769"/>
    </ligand>
</feature>
<dbReference type="NCBIfam" id="TIGR00216">
    <property type="entry name" value="ispH_lytB"/>
    <property type="match status" value="1"/>
</dbReference>
<dbReference type="InterPro" id="IPR003451">
    <property type="entry name" value="LytB/IspH"/>
</dbReference>
<comment type="cofactor">
    <cofactor evidence="6">
        <name>[4Fe-4S] cluster</name>
        <dbReference type="ChEBI" id="CHEBI:49883"/>
    </cofactor>
    <text evidence="6">Binds 1 [4Fe-4S] cluster per subunit.</text>
</comment>
<feature type="domain" description="S1 motif" evidence="7">
    <location>
        <begin position="312"/>
        <end position="381"/>
    </location>
</feature>
<dbReference type="GO" id="GO:0019288">
    <property type="term" value="P:isopentenyl diphosphate biosynthetic process, methylerythritol 4-phosphate pathway"/>
    <property type="evidence" value="ECO:0007669"/>
    <property type="project" value="UniProtKB-UniRule"/>
</dbReference>
<dbReference type="GO" id="GO:0050992">
    <property type="term" value="P:dimethylallyl diphosphate biosynthetic process"/>
    <property type="evidence" value="ECO:0007669"/>
    <property type="project" value="UniProtKB-UniRule"/>
</dbReference>
<dbReference type="GO" id="GO:0046872">
    <property type="term" value="F:metal ion binding"/>
    <property type="evidence" value="ECO:0007669"/>
    <property type="project" value="UniProtKB-KW"/>
</dbReference>
<evidence type="ECO:0000256" key="5">
    <source>
        <dbReference type="ARBA" id="ARBA00025604"/>
    </source>
</evidence>
<keyword evidence="9" id="KW-1185">Reference proteome</keyword>
<feature type="binding site" evidence="6">
    <location>
        <position position="89"/>
    </location>
    <ligand>
        <name>dimethylallyl diphosphate</name>
        <dbReference type="ChEBI" id="CHEBI:57623"/>
    </ligand>
</feature>
<feature type="binding site" evidence="6">
    <location>
        <position position="54"/>
    </location>
    <ligand>
        <name>dimethylallyl diphosphate</name>
        <dbReference type="ChEBI" id="CHEBI:57623"/>
    </ligand>
</feature>
<feature type="binding site" evidence="6">
    <location>
        <position position="234"/>
    </location>
    <ligand>
        <name>dimethylallyl diphosphate</name>
        <dbReference type="ChEBI" id="CHEBI:57623"/>
    </ligand>
</feature>
<keyword evidence="3 6" id="KW-0408">Iron</keyword>
<dbReference type="NCBIfam" id="NF000907">
    <property type="entry name" value="PRK00087.1"/>
    <property type="match status" value="1"/>
</dbReference>